<feature type="compositionally biased region" description="Polar residues" evidence="1">
    <location>
        <begin position="1"/>
        <end position="26"/>
    </location>
</feature>
<feature type="region of interest" description="Disordered" evidence="1">
    <location>
        <begin position="94"/>
        <end position="268"/>
    </location>
</feature>
<dbReference type="AlphaFoldDB" id="A0A7S4KHX4"/>
<reference evidence="2" key="1">
    <citation type="submission" date="2021-01" db="EMBL/GenBank/DDBJ databases">
        <authorList>
            <person name="Corre E."/>
            <person name="Pelletier E."/>
            <person name="Niang G."/>
            <person name="Scheremetjew M."/>
            <person name="Finn R."/>
            <person name="Kale V."/>
            <person name="Holt S."/>
            <person name="Cochrane G."/>
            <person name="Meng A."/>
            <person name="Brown T."/>
            <person name="Cohen L."/>
        </authorList>
    </citation>
    <scope>NUCLEOTIDE SEQUENCE</scope>
    <source>
        <strain evidence="2">CCMP 2712</strain>
    </source>
</reference>
<proteinExistence type="predicted"/>
<feature type="region of interest" description="Disordered" evidence="1">
    <location>
        <begin position="1"/>
        <end position="73"/>
    </location>
</feature>
<name>A0A7S4KHX4_GUITH</name>
<feature type="compositionally biased region" description="Basic and acidic residues" evidence="1">
    <location>
        <begin position="144"/>
        <end position="180"/>
    </location>
</feature>
<feature type="compositionally biased region" description="Polar residues" evidence="1">
    <location>
        <begin position="185"/>
        <end position="201"/>
    </location>
</feature>
<gene>
    <name evidence="2" type="ORF">GTHE00462_LOCUS13242</name>
</gene>
<evidence type="ECO:0000313" key="2">
    <source>
        <dbReference type="EMBL" id="CAE2295578.1"/>
    </source>
</evidence>
<evidence type="ECO:0000256" key="1">
    <source>
        <dbReference type="SAM" id="MobiDB-lite"/>
    </source>
</evidence>
<protein>
    <submittedName>
        <fullName evidence="2">Uncharacterized protein</fullName>
    </submittedName>
</protein>
<sequence>MAGSTRRPQSARSTSSAVSFNSSGVNVKNLLRDPDQSSVADSESSTPRKKCFGSSGMRDVFNGESEKQSAESHAKLRNITGCNLHDIDLKNTFQNRKNVSSGPEQEYTYKKNRGDAPRWYQGSPNTILDPDSRTASSQRKTFGKKYETSGDIIRDPPQEAERKSRKQADRGRTQLVDHGDIISGRDQTVIHSSGKRQTGASSAAAHKSTLSLLKWDEGGRRNVNEGQDGMGTPQPKSARMPAANSSSQVQRVLTENFQPQRTPSGQSSIDNLALRLAYAVTAPRSNATGRGIADLQQ</sequence>
<feature type="compositionally biased region" description="Basic and acidic residues" evidence="1">
    <location>
        <begin position="64"/>
        <end position="73"/>
    </location>
</feature>
<feature type="compositionally biased region" description="Basic and acidic residues" evidence="1">
    <location>
        <begin position="107"/>
        <end position="116"/>
    </location>
</feature>
<feature type="compositionally biased region" description="Polar residues" evidence="1">
    <location>
        <begin position="243"/>
        <end position="268"/>
    </location>
</feature>
<feature type="compositionally biased region" description="Polar residues" evidence="1">
    <location>
        <begin position="36"/>
        <end position="45"/>
    </location>
</feature>
<dbReference type="EMBL" id="HBKN01016829">
    <property type="protein sequence ID" value="CAE2295578.1"/>
    <property type="molecule type" value="Transcribed_RNA"/>
</dbReference>
<organism evidence="2">
    <name type="scientific">Guillardia theta</name>
    <name type="common">Cryptophyte</name>
    <name type="synonym">Cryptomonas phi</name>
    <dbReference type="NCBI Taxonomy" id="55529"/>
    <lineage>
        <taxon>Eukaryota</taxon>
        <taxon>Cryptophyceae</taxon>
        <taxon>Pyrenomonadales</taxon>
        <taxon>Geminigeraceae</taxon>
        <taxon>Guillardia</taxon>
    </lineage>
</organism>
<accession>A0A7S4KHX4</accession>
<feature type="compositionally biased region" description="Basic and acidic residues" evidence="1">
    <location>
        <begin position="214"/>
        <end position="223"/>
    </location>
</feature>
<feature type="compositionally biased region" description="Polar residues" evidence="1">
    <location>
        <begin position="94"/>
        <end position="103"/>
    </location>
</feature>